<dbReference type="OrthoDB" id="9763949at2"/>
<keyword evidence="1" id="KW-0418">Kinase</keyword>
<dbReference type="GO" id="GO:0005524">
    <property type="term" value="F:ATP binding"/>
    <property type="evidence" value="ECO:0007669"/>
    <property type="project" value="InterPro"/>
</dbReference>
<name>A0A2W1NR56_9FLAO</name>
<dbReference type="SUPFAM" id="SSF53067">
    <property type="entry name" value="Actin-like ATPase domain"/>
    <property type="match status" value="1"/>
</dbReference>
<dbReference type="InterPro" id="IPR043129">
    <property type="entry name" value="ATPase_NBD"/>
</dbReference>
<dbReference type="RefSeq" id="WP_111063292.1">
    <property type="nucleotide sequence ID" value="NZ_JBHUCU010000008.1"/>
</dbReference>
<dbReference type="GO" id="GO:0009254">
    <property type="term" value="P:peptidoglycan turnover"/>
    <property type="evidence" value="ECO:0007669"/>
    <property type="project" value="InterPro"/>
</dbReference>
<dbReference type="GO" id="GO:0016773">
    <property type="term" value="F:phosphotransferase activity, alcohol group as acceptor"/>
    <property type="evidence" value="ECO:0007669"/>
    <property type="project" value="InterPro"/>
</dbReference>
<dbReference type="PANTHER" id="PTHR30605:SF0">
    <property type="entry name" value="ANHYDRO-N-ACETYLMURAMIC ACID KINASE"/>
    <property type="match status" value="1"/>
</dbReference>
<dbReference type="InterPro" id="IPR005338">
    <property type="entry name" value="Anhydro_N_Ac-Mur_kinase"/>
</dbReference>
<dbReference type="Pfam" id="PF03702">
    <property type="entry name" value="AnmK"/>
    <property type="match status" value="1"/>
</dbReference>
<keyword evidence="2" id="KW-1185">Reference proteome</keyword>
<organism evidence="1 2">
    <name type="scientific">Putridiphycobacter roseus</name>
    <dbReference type="NCBI Taxonomy" id="2219161"/>
    <lineage>
        <taxon>Bacteria</taxon>
        <taxon>Pseudomonadati</taxon>
        <taxon>Bacteroidota</taxon>
        <taxon>Flavobacteriia</taxon>
        <taxon>Flavobacteriales</taxon>
        <taxon>Crocinitomicaceae</taxon>
        <taxon>Putridiphycobacter</taxon>
    </lineage>
</organism>
<dbReference type="Gene3D" id="3.30.420.40">
    <property type="match status" value="2"/>
</dbReference>
<dbReference type="EMBL" id="QKSB01000005">
    <property type="protein sequence ID" value="PZE17168.1"/>
    <property type="molecule type" value="Genomic_DNA"/>
</dbReference>
<evidence type="ECO:0000313" key="2">
    <source>
        <dbReference type="Proteomes" id="UP000249248"/>
    </source>
</evidence>
<keyword evidence="1" id="KW-0808">Transferase</keyword>
<sequence>MNILGLMSGTSLDGLDLCLVKFEVSDDQYNFSILESETIPYPNLLAENLKKAVDLSSEDLLRLDVELGRYFGEKVLTFQQKFDLEIDYIASHGHTVFHQPENGFTLQIGCGNQLFAQTNIPVIYDFRSQDVALGGQGAPLVPIGDLHLFQQYVACINFGGIANLSFQSESKRLAFDICPVNMAFSYLTNQLNLPYDDGGMIAKSGEVNRALLMQLNELEFYQAAGPKSLGLEWFNANVLPLLQNENISIPDKLRTMVQHIAIQIANVLSELGNGKVLVSGGGVYNVFLMEQIKAEVRQEIVIPTKEIIEFKEALIFAFLGYLKVHGKVNVLQSVTGASKDSVSGILVS</sequence>
<dbReference type="Proteomes" id="UP000249248">
    <property type="component" value="Unassembled WGS sequence"/>
</dbReference>
<dbReference type="GO" id="GO:0016301">
    <property type="term" value="F:kinase activity"/>
    <property type="evidence" value="ECO:0007669"/>
    <property type="project" value="UniProtKB-KW"/>
</dbReference>
<dbReference type="AlphaFoldDB" id="A0A2W1NR56"/>
<accession>A0A2W1NR56</accession>
<dbReference type="GO" id="GO:0006040">
    <property type="term" value="P:amino sugar metabolic process"/>
    <property type="evidence" value="ECO:0007669"/>
    <property type="project" value="InterPro"/>
</dbReference>
<reference evidence="1 2" key="1">
    <citation type="submission" date="2018-06" db="EMBL/GenBank/DDBJ databases">
        <title>The draft genome sequence of Crocinitomix sp. SM1701.</title>
        <authorList>
            <person name="Zhang X."/>
        </authorList>
    </citation>
    <scope>NUCLEOTIDE SEQUENCE [LARGE SCALE GENOMIC DNA]</scope>
    <source>
        <strain evidence="1 2">SM1701</strain>
    </source>
</reference>
<comment type="caution">
    <text evidence="1">The sequence shown here is derived from an EMBL/GenBank/DDBJ whole genome shotgun (WGS) entry which is preliminary data.</text>
</comment>
<gene>
    <name evidence="1" type="ORF">DNU06_10530</name>
</gene>
<protein>
    <submittedName>
        <fullName evidence="1">Anhydro-N-acetylmuramic acid kinase</fullName>
    </submittedName>
</protein>
<evidence type="ECO:0000313" key="1">
    <source>
        <dbReference type="EMBL" id="PZE17168.1"/>
    </source>
</evidence>
<proteinExistence type="predicted"/>
<dbReference type="PANTHER" id="PTHR30605">
    <property type="entry name" value="ANHYDRO-N-ACETYLMURAMIC ACID KINASE"/>
    <property type="match status" value="1"/>
</dbReference>
<dbReference type="NCBIfam" id="NF007144">
    <property type="entry name" value="PRK09585.2-3"/>
    <property type="match status" value="1"/>
</dbReference>